<dbReference type="AlphaFoldDB" id="A0AAD7J9L4"/>
<organism evidence="2 3">
    <name type="scientific">Mycena maculata</name>
    <dbReference type="NCBI Taxonomy" id="230809"/>
    <lineage>
        <taxon>Eukaryota</taxon>
        <taxon>Fungi</taxon>
        <taxon>Dikarya</taxon>
        <taxon>Basidiomycota</taxon>
        <taxon>Agaricomycotina</taxon>
        <taxon>Agaricomycetes</taxon>
        <taxon>Agaricomycetidae</taxon>
        <taxon>Agaricales</taxon>
        <taxon>Marasmiineae</taxon>
        <taxon>Mycenaceae</taxon>
        <taxon>Mycena</taxon>
    </lineage>
</organism>
<evidence type="ECO:0000313" key="2">
    <source>
        <dbReference type="EMBL" id="KAJ7760221.1"/>
    </source>
</evidence>
<feature type="compositionally biased region" description="Basic and acidic residues" evidence="1">
    <location>
        <begin position="184"/>
        <end position="200"/>
    </location>
</feature>
<feature type="compositionally biased region" description="Basic residues" evidence="1">
    <location>
        <begin position="131"/>
        <end position="144"/>
    </location>
</feature>
<name>A0AAD7J9L4_9AGAR</name>
<feature type="region of interest" description="Disordered" evidence="1">
    <location>
        <begin position="270"/>
        <end position="323"/>
    </location>
</feature>
<keyword evidence="3" id="KW-1185">Reference proteome</keyword>
<feature type="compositionally biased region" description="Polar residues" evidence="1">
    <location>
        <begin position="50"/>
        <end position="60"/>
    </location>
</feature>
<dbReference type="Proteomes" id="UP001215280">
    <property type="component" value="Unassembled WGS sequence"/>
</dbReference>
<feature type="compositionally biased region" description="Pro residues" evidence="1">
    <location>
        <begin position="167"/>
        <end position="179"/>
    </location>
</feature>
<evidence type="ECO:0000256" key="1">
    <source>
        <dbReference type="SAM" id="MobiDB-lite"/>
    </source>
</evidence>
<feature type="compositionally biased region" description="Low complexity" evidence="1">
    <location>
        <begin position="272"/>
        <end position="281"/>
    </location>
</feature>
<feature type="compositionally biased region" description="Basic and acidic residues" evidence="1">
    <location>
        <begin position="89"/>
        <end position="103"/>
    </location>
</feature>
<evidence type="ECO:0000313" key="3">
    <source>
        <dbReference type="Proteomes" id="UP001215280"/>
    </source>
</evidence>
<feature type="region of interest" description="Disordered" evidence="1">
    <location>
        <begin position="78"/>
        <end position="249"/>
    </location>
</feature>
<reference evidence="2" key="1">
    <citation type="submission" date="2023-03" db="EMBL/GenBank/DDBJ databases">
        <title>Massive genome expansion in bonnet fungi (Mycena s.s.) driven by repeated elements and novel gene families across ecological guilds.</title>
        <authorList>
            <consortium name="Lawrence Berkeley National Laboratory"/>
            <person name="Harder C.B."/>
            <person name="Miyauchi S."/>
            <person name="Viragh M."/>
            <person name="Kuo A."/>
            <person name="Thoen E."/>
            <person name="Andreopoulos B."/>
            <person name="Lu D."/>
            <person name="Skrede I."/>
            <person name="Drula E."/>
            <person name="Henrissat B."/>
            <person name="Morin E."/>
            <person name="Kohler A."/>
            <person name="Barry K."/>
            <person name="LaButti K."/>
            <person name="Morin E."/>
            <person name="Salamov A."/>
            <person name="Lipzen A."/>
            <person name="Mereny Z."/>
            <person name="Hegedus B."/>
            <person name="Baldrian P."/>
            <person name="Stursova M."/>
            <person name="Weitz H."/>
            <person name="Taylor A."/>
            <person name="Grigoriev I.V."/>
            <person name="Nagy L.G."/>
            <person name="Martin F."/>
            <person name="Kauserud H."/>
        </authorList>
    </citation>
    <scope>NUCLEOTIDE SEQUENCE</scope>
    <source>
        <strain evidence="2">CBHHK188m</strain>
    </source>
</reference>
<comment type="caution">
    <text evidence="2">The sequence shown here is derived from an EMBL/GenBank/DDBJ whole genome shotgun (WGS) entry which is preliminary data.</text>
</comment>
<feature type="region of interest" description="Disordered" evidence="1">
    <location>
        <begin position="42"/>
        <end position="64"/>
    </location>
</feature>
<sequence>MSHRRGPIWSGFELEQVLSGLNFEPVLTRNTMGTKMHEAFHPSNRAPTVAPQSASASNFFDNGAKNCVDKSRRRLQPLRIDAAASSSDGVRRDGSDGGRRGVERGAGTGRSADTERLHTAGVKAGTPASSRKSRPHTARGRVRSSRPSPASLPDRHVLYPCASRPPCQAPHPPWKPPPAQDDERDARYTREKVAHADTRRARGSRKQQYAVSADPGPSAPSLFSTDRRRSSANTGMSLRPMQIGGSGAASIIDAGGARSRKSTFPSEALGWASAAGGARRSQSTDPGATMGRRKTRAGPRSQREDTSAGRTRPRAVVGTRDTRGGVDNARIGCVGASLCGCGNRAPQTDPRVQALVHGERRGPSDELLARKREPVVGVELAIPDEQLGGEKDTCSEGDGLHPHGVGCESCRHKREGSKRDSGCVRYIQSV</sequence>
<accession>A0AAD7J9L4</accession>
<dbReference type="EMBL" id="JARJLG010000049">
    <property type="protein sequence ID" value="KAJ7760221.1"/>
    <property type="molecule type" value="Genomic_DNA"/>
</dbReference>
<protein>
    <submittedName>
        <fullName evidence="2">Uncharacterized protein</fullName>
    </submittedName>
</protein>
<gene>
    <name evidence="2" type="ORF">DFH07DRAFT_939972</name>
</gene>
<proteinExistence type="predicted"/>